<dbReference type="FunFam" id="3.40.33.10:FF:000004">
    <property type="entry name" value="CAP, cysteine-rich secretory protein, antigen 5"/>
    <property type="match status" value="1"/>
</dbReference>
<feature type="domain" description="SCP" evidence="4">
    <location>
        <begin position="38"/>
        <end position="170"/>
    </location>
</feature>
<dbReference type="OrthoDB" id="337038at2759"/>
<sequence length="174" mass="19059">MAACRVLSSSVSTLTVAAFVVLASLIPHVEARALAATDTVAEFLNPHNAVRARHNVPPLQWSAALTQVARGYANQRRGDCALVHSTNDYGENLFWGEGRLWKPADAVAAWAAEEASYNYRTNTCKAGADCTHYTQMVWKRTKQVGCAKIICKNGDSFIICNYFPHGNVIGQKPY</sequence>
<dbReference type="InterPro" id="IPR018244">
    <property type="entry name" value="Allrgn_V5/Tpx1_CS"/>
</dbReference>
<dbReference type="CDD" id="cd05381">
    <property type="entry name" value="CAP_PR-1"/>
    <property type="match status" value="1"/>
</dbReference>
<dbReference type="PRINTS" id="PR00837">
    <property type="entry name" value="V5TPXLIKE"/>
</dbReference>
<dbReference type="InterPro" id="IPR001283">
    <property type="entry name" value="CRISP-related"/>
</dbReference>
<name>A0A843V7N2_COLES</name>
<dbReference type="PANTHER" id="PTHR10334">
    <property type="entry name" value="CYSTEINE-RICH SECRETORY PROTEIN-RELATED"/>
    <property type="match status" value="1"/>
</dbReference>
<dbReference type="Pfam" id="PF00188">
    <property type="entry name" value="CAP"/>
    <property type="match status" value="1"/>
</dbReference>
<evidence type="ECO:0000313" key="6">
    <source>
        <dbReference type="Proteomes" id="UP000652761"/>
    </source>
</evidence>
<keyword evidence="2" id="KW-0568">Pathogenesis-related protein</keyword>
<keyword evidence="2" id="KW-0611">Plant defense</keyword>
<dbReference type="PRINTS" id="PR00838">
    <property type="entry name" value="V5ALLERGEN"/>
</dbReference>
<evidence type="ECO:0000259" key="4">
    <source>
        <dbReference type="SMART" id="SM00198"/>
    </source>
</evidence>
<organism evidence="5 6">
    <name type="scientific">Colocasia esculenta</name>
    <name type="common">Wild taro</name>
    <name type="synonym">Arum esculentum</name>
    <dbReference type="NCBI Taxonomy" id="4460"/>
    <lineage>
        <taxon>Eukaryota</taxon>
        <taxon>Viridiplantae</taxon>
        <taxon>Streptophyta</taxon>
        <taxon>Embryophyta</taxon>
        <taxon>Tracheophyta</taxon>
        <taxon>Spermatophyta</taxon>
        <taxon>Magnoliopsida</taxon>
        <taxon>Liliopsida</taxon>
        <taxon>Araceae</taxon>
        <taxon>Aroideae</taxon>
        <taxon>Colocasieae</taxon>
        <taxon>Colocasia</taxon>
    </lineage>
</organism>
<dbReference type="GO" id="GO:0005576">
    <property type="term" value="C:extracellular region"/>
    <property type="evidence" value="ECO:0007669"/>
    <property type="project" value="InterPro"/>
</dbReference>
<gene>
    <name evidence="5" type="ORF">Taro_024765</name>
</gene>
<feature type="chain" id="PRO_5032810055" description="SCP domain-containing protein" evidence="3">
    <location>
        <begin position="32"/>
        <end position="174"/>
    </location>
</feature>
<dbReference type="EMBL" id="NMUH01001416">
    <property type="protein sequence ID" value="MQL92148.1"/>
    <property type="molecule type" value="Genomic_DNA"/>
</dbReference>
<keyword evidence="3" id="KW-0732">Signal</keyword>
<dbReference type="PROSITE" id="PS01010">
    <property type="entry name" value="CRISP_2"/>
    <property type="match status" value="1"/>
</dbReference>
<comment type="caution">
    <text evidence="5">The sequence shown here is derived from an EMBL/GenBank/DDBJ whole genome shotgun (WGS) entry which is preliminary data.</text>
</comment>
<accession>A0A843V7N2</accession>
<dbReference type="InterPro" id="IPR002413">
    <property type="entry name" value="V5_allergen-like"/>
</dbReference>
<comment type="function">
    <text evidence="1">Probably involved in the defense reaction of plants against pathogens.</text>
</comment>
<evidence type="ECO:0000256" key="1">
    <source>
        <dbReference type="ARBA" id="ARBA00003143"/>
    </source>
</evidence>
<dbReference type="InterPro" id="IPR014044">
    <property type="entry name" value="CAP_dom"/>
</dbReference>
<dbReference type="SUPFAM" id="SSF55797">
    <property type="entry name" value="PR-1-like"/>
    <property type="match status" value="1"/>
</dbReference>
<protein>
    <recommendedName>
        <fullName evidence="4">SCP domain-containing protein</fullName>
    </recommendedName>
</protein>
<dbReference type="Proteomes" id="UP000652761">
    <property type="component" value="Unassembled WGS sequence"/>
</dbReference>
<evidence type="ECO:0000256" key="3">
    <source>
        <dbReference type="SAM" id="SignalP"/>
    </source>
</evidence>
<evidence type="ECO:0000256" key="2">
    <source>
        <dbReference type="ARBA" id="ARBA00023265"/>
    </source>
</evidence>
<dbReference type="AlphaFoldDB" id="A0A843V7N2"/>
<keyword evidence="6" id="KW-1185">Reference proteome</keyword>
<dbReference type="Gene3D" id="3.40.33.10">
    <property type="entry name" value="CAP"/>
    <property type="match status" value="1"/>
</dbReference>
<reference evidence="5" key="1">
    <citation type="submission" date="2017-07" db="EMBL/GenBank/DDBJ databases">
        <title>Taro Niue Genome Assembly and Annotation.</title>
        <authorList>
            <person name="Atibalentja N."/>
            <person name="Keating K."/>
            <person name="Fields C.J."/>
        </authorList>
    </citation>
    <scope>NUCLEOTIDE SEQUENCE</scope>
    <source>
        <strain evidence="5">Niue_2</strain>
        <tissue evidence="5">Leaf</tissue>
    </source>
</reference>
<proteinExistence type="predicted"/>
<evidence type="ECO:0000313" key="5">
    <source>
        <dbReference type="EMBL" id="MQL92148.1"/>
    </source>
</evidence>
<dbReference type="SMART" id="SM00198">
    <property type="entry name" value="SCP"/>
    <property type="match status" value="1"/>
</dbReference>
<feature type="signal peptide" evidence="3">
    <location>
        <begin position="1"/>
        <end position="31"/>
    </location>
</feature>
<dbReference type="InterPro" id="IPR035940">
    <property type="entry name" value="CAP_sf"/>
</dbReference>